<sequence>MIDKILEQRISLKFLAKLKKSPTESYKLLQDVYGESVLSKECAFEWHKRFSEGREDIQDDSRSDHQPSRKTRENVEKVRQLVHSNRRISTRMIANKLGISKETVRRILTVDLRMVKEHFESNFEINQGKSEDSDCGEWDDAERVDGITKHPIPREEHTGTEVIIKQEVMDEEDCMMDEGPSSNENVNNDHEEMRNPSWNYHYNQEHHLGLNTAEPQQQSSDSSDVGDWGYQERVETAAESVEQTATMEKNSVHEVMVKQEVMEDEEEDVMDENFNSTADISGEFGESEEPPWDEPPPFENIPVSAEMEEDFESNQ</sequence>
<dbReference type="Pfam" id="PF13565">
    <property type="entry name" value="HTH_32"/>
    <property type="match status" value="1"/>
</dbReference>
<dbReference type="OrthoDB" id="6613513at2759"/>
<feature type="region of interest" description="Disordered" evidence="1">
    <location>
        <begin position="55"/>
        <end position="75"/>
    </location>
</feature>
<dbReference type="Gene3D" id="1.10.10.1450">
    <property type="match status" value="1"/>
</dbReference>
<dbReference type="InterPro" id="IPR052709">
    <property type="entry name" value="Transposase-MT_Hybrid"/>
</dbReference>
<feature type="compositionally biased region" description="Acidic residues" evidence="1">
    <location>
        <begin position="306"/>
        <end position="315"/>
    </location>
</feature>
<evidence type="ECO:0000313" key="3">
    <source>
        <dbReference type="Proteomes" id="UP000792457"/>
    </source>
</evidence>
<organism evidence="2 3">
    <name type="scientific">Ladona fulva</name>
    <name type="common">Scarce chaser dragonfly</name>
    <name type="synonym">Libellula fulva</name>
    <dbReference type="NCBI Taxonomy" id="123851"/>
    <lineage>
        <taxon>Eukaryota</taxon>
        <taxon>Metazoa</taxon>
        <taxon>Ecdysozoa</taxon>
        <taxon>Arthropoda</taxon>
        <taxon>Hexapoda</taxon>
        <taxon>Insecta</taxon>
        <taxon>Pterygota</taxon>
        <taxon>Palaeoptera</taxon>
        <taxon>Odonata</taxon>
        <taxon>Epiprocta</taxon>
        <taxon>Anisoptera</taxon>
        <taxon>Libelluloidea</taxon>
        <taxon>Libellulidae</taxon>
        <taxon>Ladona</taxon>
    </lineage>
</organism>
<dbReference type="Proteomes" id="UP000792457">
    <property type="component" value="Unassembled WGS sequence"/>
</dbReference>
<keyword evidence="3" id="KW-1185">Reference proteome</keyword>
<name>A0A8K0K4K3_LADFU</name>
<proteinExistence type="predicted"/>
<gene>
    <name evidence="2" type="ORF">J437_LFUL004361</name>
</gene>
<dbReference type="PANTHER" id="PTHR46060">
    <property type="entry name" value="MARINER MOS1 TRANSPOSASE-LIKE PROTEIN"/>
    <property type="match status" value="1"/>
</dbReference>
<feature type="non-terminal residue" evidence="2">
    <location>
        <position position="315"/>
    </location>
</feature>
<reference evidence="2" key="1">
    <citation type="submission" date="2013-04" db="EMBL/GenBank/DDBJ databases">
        <authorList>
            <person name="Qu J."/>
            <person name="Murali S.C."/>
            <person name="Bandaranaike D."/>
            <person name="Bellair M."/>
            <person name="Blankenburg K."/>
            <person name="Chao H."/>
            <person name="Dinh H."/>
            <person name="Doddapaneni H."/>
            <person name="Downs B."/>
            <person name="Dugan-Rocha S."/>
            <person name="Elkadiri S."/>
            <person name="Gnanaolivu R.D."/>
            <person name="Hernandez B."/>
            <person name="Javaid M."/>
            <person name="Jayaseelan J.C."/>
            <person name="Lee S."/>
            <person name="Li M."/>
            <person name="Ming W."/>
            <person name="Munidasa M."/>
            <person name="Muniz J."/>
            <person name="Nguyen L."/>
            <person name="Ongeri F."/>
            <person name="Osuji N."/>
            <person name="Pu L.-L."/>
            <person name="Puazo M."/>
            <person name="Qu C."/>
            <person name="Quiroz J."/>
            <person name="Raj R."/>
            <person name="Weissenberger G."/>
            <person name="Xin Y."/>
            <person name="Zou X."/>
            <person name="Han Y."/>
            <person name="Richards S."/>
            <person name="Worley K."/>
            <person name="Muzny D."/>
            <person name="Gibbs R."/>
        </authorList>
    </citation>
    <scope>NUCLEOTIDE SEQUENCE</scope>
    <source>
        <strain evidence="2">Sampled in the wild</strain>
    </source>
</reference>
<evidence type="ECO:0008006" key="4">
    <source>
        <dbReference type="Google" id="ProtNLM"/>
    </source>
</evidence>
<dbReference type="AlphaFoldDB" id="A0A8K0K4K3"/>
<protein>
    <recommendedName>
        <fullName evidence="4">Transposase</fullName>
    </recommendedName>
</protein>
<dbReference type="PANTHER" id="PTHR46060:SF3">
    <property type="entry name" value="PROTEIN GVQW3"/>
    <property type="match status" value="1"/>
</dbReference>
<accession>A0A8K0K4K3</accession>
<reference evidence="2" key="2">
    <citation type="submission" date="2017-10" db="EMBL/GenBank/DDBJ databases">
        <title>Ladona fulva Genome sequencing and assembly.</title>
        <authorList>
            <person name="Murali S."/>
            <person name="Richards S."/>
            <person name="Bandaranaike D."/>
            <person name="Bellair M."/>
            <person name="Blankenburg K."/>
            <person name="Chao H."/>
            <person name="Dinh H."/>
            <person name="Doddapaneni H."/>
            <person name="Dugan-Rocha S."/>
            <person name="Elkadiri S."/>
            <person name="Gnanaolivu R."/>
            <person name="Hernandez B."/>
            <person name="Skinner E."/>
            <person name="Javaid M."/>
            <person name="Lee S."/>
            <person name="Li M."/>
            <person name="Ming W."/>
            <person name="Munidasa M."/>
            <person name="Muniz J."/>
            <person name="Nguyen L."/>
            <person name="Hughes D."/>
            <person name="Osuji N."/>
            <person name="Pu L.-L."/>
            <person name="Puazo M."/>
            <person name="Qu C."/>
            <person name="Quiroz J."/>
            <person name="Raj R."/>
            <person name="Weissenberger G."/>
            <person name="Xin Y."/>
            <person name="Zou X."/>
            <person name="Han Y."/>
            <person name="Worley K."/>
            <person name="Muzny D."/>
            <person name="Gibbs R."/>
        </authorList>
    </citation>
    <scope>NUCLEOTIDE SEQUENCE</scope>
    <source>
        <strain evidence="2">Sampled in the wild</strain>
    </source>
</reference>
<feature type="region of interest" description="Disordered" evidence="1">
    <location>
        <begin position="277"/>
        <end position="315"/>
    </location>
</feature>
<comment type="caution">
    <text evidence="2">The sequence shown here is derived from an EMBL/GenBank/DDBJ whole genome shotgun (WGS) entry which is preliminary data.</text>
</comment>
<dbReference type="EMBL" id="KZ308363">
    <property type="protein sequence ID" value="KAG8228235.1"/>
    <property type="molecule type" value="Genomic_DNA"/>
</dbReference>
<evidence type="ECO:0000313" key="2">
    <source>
        <dbReference type="EMBL" id="KAG8228235.1"/>
    </source>
</evidence>
<evidence type="ECO:0000256" key="1">
    <source>
        <dbReference type="SAM" id="MobiDB-lite"/>
    </source>
</evidence>